<keyword evidence="4" id="KW-0949">S-adenosyl-L-methionine</keyword>
<dbReference type="Gene3D" id="3.40.50.150">
    <property type="entry name" value="Vaccinia Virus protein VP39"/>
    <property type="match status" value="1"/>
</dbReference>
<evidence type="ECO:0000256" key="8">
    <source>
        <dbReference type="ARBA" id="ARBA00044712"/>
    </source>
</evidence>
<dbReference type="InterPro" id="IPR029063">
    <property type="entry name" value="SAM-dependent_MTases_sf"/>
</dbReference>
<evidence type="ECO:0000313" key="12">
    <source>
        <dbReference type="Proteomes" id="UP000242180"/>
    </source>
</evidence>
<dbReference type="GO" id="GO:0004482">
    <property type="term" value="F:mRNA 5'-cap (guanine-N7-)-methyltransferase activity"/>
    <property type="evidence" value="ECO:0007669"/>
    <property type="project" value="UniProtKB-EC"/>
</dbReference>
<name>A0A1X2HSB7_SYNRA</name>
<protein>
    <recommendedName>
        <fullName evidence="9">mRNA cap guanine-N(7) methyltransferase</fullName>
    </recommendedName>
    <alternativeName>
        <fullName evidence="5">mRNA (guanine-N(7))-methyltransferase</fullName>
    </alternativeName>
    <alternativeName>
        <fullName evidence="6">mRNA cap methyltransferase</fullName>
    </alternativeName>
</protein>
<evidence type="ECO:0000256" key="1">
    <source>
        <dbReference type="ARBA" id="ARBA00005179"/>
    </source>
</evidence>
<comment type="pathway">
    <text evidence="1">Secondary metabolite biosynthesis.</text>
</comment>
<comment type="similarity">
    <text evidence="7">Belongs to the class I-like SAM-binding methyltransferase superfamily.</text>
</comment>
<reference evidence="11 12" key="1">
    <citation type="submission" date="2016-07" db="EMBL/GenBank/DDBJ databases">
        <title>Pervasive Adenine N6-methylation of Active Genes in Fungi.</title>
        <authorList>
            <consortium name="DOE Joint Genome Institute"/>
            <person name="Mondo S.J."/>
            <person name="Dannebaum R.O."/>
            <person name="Kuo R.C."/>
            <person name="Labutti K."/>
            <person name="Haridas S."/>
            <person name="Kuo A."/>
            <person name="Salamov A."/>
            <person name="Ahrendt S.R."/>
            <person name="Lipzen A."/>
            <person name="Sullivan W."/>
            <person name="Andreopoulos W.B."/>
            <person name="Clum A."/>
            <person name="Lindquist E."/>
            <person name="Daum C."/>
            <person name="Ramamoorthy G.K."/>
            <person name="Gryganskyi A."/>
            <person name="Culley D."/>
            <person name="Magnuson J.K."/>
            <person name="James T.Y."/>
            <person name="O'Malley M.A."/>
            <person name="Stajich J.E."/>
            <person name="Spatafora J.W."/>
            <person name="Visel A."/>
            <person name="Grigoriev I.V."/>
        </authorList>
    </citation>
    <scope>NUCLEOTIDE SEQUENCE [LARGE SCALE GENOMIC DNA]</scope>
    <source>
        <strain evidence="11 12">NRRL 2496</strain>
    </source>
</reference>
<dbReference type="PANTHER" id="PTHR35897:SF1">
    <property type="entry name" value="METHYLTRANSFERASE AUSD"/>
    <property type="match status" value="1"/>
</dbReference>
<evidence type="ECO:0000256" key="7">
    <source>
        <dbReference type="ARBA" id="ARBA00038314"/>
    </source>
</evidence>
<dbReference type="Proteomes" id="UP000242180">
    <property type="component" value="Unassembled WGS sequence"/>
</dbReference>
<dbReference type="PANTHER" id="PTHR35897">
    <property type="entry name" value="METHYLTRANSFERASE AUSD"/>
    <property type="match status" value="1"/>
</dbReference>
<dbReference type="InterPro" id="IPR004971">
    <property type="entry name" value="mRNA_G-N7_MeTrfase_dom"/>
</dbReference>
<feature type="domain" description="MRNA cap 0 methyltransferase" evidence="10">
    <location>
        <begin position="77"/>
        <end position="211"/>
    </location>
</feature>
<proteinExistence type="inferred from homology"/>
<dbReference type="OrthoDB" id="2094832at2759"/>
<dbReference type="EMBL" id="MCGN01000001">
    <property type="protein sequence ID" value="ORZ02453.1"/>
    <property type="molecule type" value="Genomic_DNA"/>
</dbReference>
<evidence type="ECO:0000313" key="11">
    <source>
        <dbReference type="EMBL" id="ORZ02453.1"/>
    </source>
</evidence>
<evidence type="ECO:0000256" key="4">
    <source>
        <dbReference type="ARBA" id="ARBA00022691"/>
    </source>
</evidence>
<dbReference type="STRING" id="13706.A0A1X2HSB7"/>
<dbReference type="OMA" id="HEWGMED"/>
<dbReference type="SUPFAM" id="SSF53335">
    <property type="entry name" value="S-adenosyl-L-methionine-dependent methyltransferases"/>
    <property type="match status" value="1"/>
</dbReference>
<accession>A0A1X2HSB7</accession>
<keyword evidence="12" id="KW-1185">Reference proteome</keyword>
<dbReference type="InParanoid" id="A0A1X2HSB7"/>
<evidence type="ECO:0000256" key="3">
    <source>
        <dbReference type="ARBA" id="ARBA00022679"/>
    </source>
</evidence>
<organism evidence="11 12">
    <name type="scientific">Syncephalastrum racemosum</name>
    <name type="common">Filamentous fungus</name>
    <dbReference type="NCBI Taxonomy" id="13706"/>
    <lineage>
        <taxon>Eukaryota</taxon>
        <taxon>Fungi</taxon>
        <taxon>Fungi incertae sedis</taxon>
        <taxon>Mucoromycota</taxon>
        <taxon>Mucoromycotina</taxon>
        <taxon>Mucoromycetes</taxon>
        <taxon>Mucorales</taxon>
        <taxon>Syncephalastraceae</taxon>
        <taxon>Syncephalastrum</taxon>
    </lineage>
</organism>
<comment type="catalytic activity">
    <reaction evidence="8">
        <text>a 5'-end (5'-triphosphoguanosine)-ribonucleoside in mRNA + S-adenosyl-L-methionine = a 5'-end (N(7)-methyl 5'-triphosphoguanosine)-ribonucleoside in mRNA + S-adenosyl-L-homocysteine</text>
        <dbReference type="Rhea" id="RHEA:67008"/>
        <dbReference type="Rhea" id="RHEA-COMP:17166"/>
        <dbReference type="Rhea" id="RHEA-COMP:17167"/>
        <dbReference type="ChEBI" id="CHEBI:57856"/>
        <dbReference type="ChEBI" id="CHEBI:59789"/>
        <dbReference type="ChEBI" id="CHEBI:156461"/>
        <dbReference type="ChEBI" id="CHEBI:167617"/>
        <dbReference type="EC" id="2.1.1.56"/>
    </reaction>
</comment>
<keyword evidence="3 11" id="KW-0808">Transferase</keyword>
<gene>
    <name evidence="11" type="ORF">BCR43DRAFT_481568</name>
</gene>
<dbReference type="AlphaFoldDB" id="A0A1X2HSB7"/>
<keyword evidence="2 11" id="KW-0489">Methyltransferase</keyword>
<evidence type="ECO:0000256" key="2">
    <source>
        <dbReference type="ARBA" id="ARBA00022603"/>
    </source>
</evidence>
<dbReference type="InterPro" id="IPR051654">
    <property type="entry name" value="Meroterpenoid_MTases"/>
</dbReference>
<evidence type="ECO:0000256" key="9">
    <source>
        <dbReference type="ARBA" id="ARBA00049739"/>
    </source>
</evidence>
<evidence type="ECO:0000256" key="6">
    <source>
        <dbReference type="ARBA" id="ARBA00033387"/>
    </source>
</evidence>
<evidence type="ECO:0000259" key="10">
    <source>
        <dbReference type="Pfam" id="PF03291"/>
    </source>
</evidence>
<evidence type="ECO:0000256" key="5">
    <source>
        <dbReference type="ARBA" id="ARBA00032772"/>
    </source>
</evidence>
<sequence>MDKQDPHHVLSDDRIAHFYADYAGIHDKDTLICHLETIRSRLGGENQARYKCIDRFNFAYSRLATRFYYPRVLAIGKQAKAKNESALLLDIGCCTGTDLRHLLWNGYPGADLIGTDISCHYIECGYDLFQDKSSFPGTFVTGDLFDPAMLSQTHTEGGLNPYRHRVRIVYTGSVIHLLRSVERTREFIQRVTMLLQPGGLFVGTHVAANRTTTVYRPVPGHAKQYLGMDVFREALVEAGFVDIEMQMEDRTPDPYDPKEDDDFRAFWLSFCAIYRPQTTATLE</sequence>
<comment type="caution">
    <text evidence="11">The sequence shown here is derived from an EMBL/GenBank/DDBJ whole genome shotgun (WGS) entry which is preliminary data.</text>
</comment>
<dbReference type="Pfam" id="PF03291">
    <property type="entry name" value="mRNA_G-N7_MeTrfase"/>
    <property type="match status" value="1"/>
</dbReference>